<accession>A0A0F9S6C7</accession>
<comment type="caution">
    <text evidence="1">The sequence shown here is derived from an EMBL/GenBank/DDBJ whole genome shotgun (WGS) entry which is preliminary data.</text>
</comment>
<dbReference type="SUPFAM" id="SSF89550">
    <property type="entry name" value="PHP domain-like"/>
    <property type="match status" value="1"/>
</dbReference>
<organism evidence="1">
    <name type="scientific">marine sediment metagenome</name>
    <dbReference type="NCBI Taxonomy" id="412755"/>
    <lineage>
        <taxon>unclassified sequences</taxon>
        <taxon>metagenomes</taxon>
        <taxon>ecological metagenomes</taxon>
    </lineage>
</organism>
<evidence type="ECO:0000313" key="1">
    <source>
        <dbReference type="EMBL" id="KKN64420.1"/>
    </source>
</evidence>
<dbReference type="SUPFAM" id="SSF52540">
    <property type="entry name" value="P-loop containing nucleoside triphosphate hydrolases"/>
    <property type="match status" value="1"/>
</dbReference>
<dbReference type="EMBL" id="LAZR01000555">
    <property type="protein sequence ID" value="KKN64420.1"/>
    <property type="molecule type" value="Genomic_DNA"/>
</dbReference>
<protein>
    <recommendedName>
        <fullName evidence="2">Polymerase/histidinol phosphatase N-terminal domain-containing protein</fullName>
    </recommendedName>
</protein>
<dbReference type="Gene3D" id="3.20.20.140">
    <property type="entry name" value="Metal-dependent hydrolases"/>
    <property type="match status" value="1"/>
</dbReference>
<dbReference type="Gene3D" id="3.40.50.300">
    <property type="entry name" value="P-loop containing nucleotide triphosphate hydrolases"/>
    <property type="match status" value="1"/>
</dbReference>
<dbReference type="InterPro" id="IPR016195">
    <property type="entry name" value="Pol/histidinol_Pase-like"/>
</dbReference>
<sequence length="560" mass="65196">MNSTDNPETAEISFPKGSEWLRWDLHCHTPDDENWKGKPNSEEEIHDFIKKYIDILEENEISIISLTDHYNYRDFSKGYYPRIIEEAEKRGIKVLKGVEITANEGSGIHILVVFSEDVSYDTIDALMKKIYPIPDNRQITKNNIPICEQKIKELNETLKTALIDKYLLIYAHVNTENGVIKDSTISDQPRVQAWKYEFIRFAQWTKNPLDYSEDSFKGRIVRNTQSAYERSIEMIHIVASDCRCLYPDPEKPEIAAVGSKYTWLKTNPSFEGLKQVFFDSEGKIAFQDHNPLKVNKQFFSMIQTGSNRLFQDGNVCFKNVNLDLNPEFIAVIGSRGSGKSLLLDVISKLHGNRSKYNEKTEKMILDPNFLMLYQKDESTIIETNADMLNELDYIHVHQSEFNKICINPVELDGEIRKLLGISAFDYSTESDEYIDKLVNRFFDITDWFESVNDEGVAIHTEEYNKKFIDRFEKKISFIQTSESQENIENLRELHVSEHLLNITLIEAKELKDYLSDVKKKIDQKIEFINRQISDKSKIPPINFKPQIKKIDDNLEVFDKL</sequence>
<reference evidence="1" key="1">
    <citation type="journal article" date="2015" name="Nature">
        <title>Complex archaea that bridge the gap between prokaryotes and eukaryotes.</title>
        <authorList>
            <person name="Spang A."/>
            <person name="Saw J.H."/>
            <person name="Jorgensen S.L."/>
            <person name="Zaremba-Niedzwiedzka K."/>
            <person name="Martijn J."/>
            <person name="Lind A.E."/>
            <person name="van Eijk R."/>
            <person name="Schleper C."/>
            <person name="Guy L."/>
            <person name="Ettema T.J."/>
        </authorList>
    </citation>
    <scope>NUCLEOTIDE SEQUENCE</scope>
</reference>
<dbReference type="AlphaFoldDB" id="A0A0F9S6C7"/>
<name>A0A0F9S6C7_9ZZZZ</name>
<evidence type="ECO:0008006" key="2">
    <source>
        <dbReference type="Google" id="ProtNLM"/>
    </source>
</evidence>
<dbReference type="InterPro" id="IPR027417">
    <property type="entry name" value="P-loop_NTPase"/>
</dbReference>
<gene>
    <name evidence="1" type="ORF">LCGC14_0491630</name>
</gene>
<proteinExistence type="predicted"/>